<feature type="region of interest" description="Disordered" evidence="1">
    <location>
        <begin position="106"/>
        <end position="125"/>
    </location>
</feature>
<sequence>MVYSRHTFLERLPNRHLVLRSAEGGHRFQFAPEQVRLYSRFDGQLRAGHATGAGLLTPAGYDHFRILWAQDEDCPYQFCEYDGTTGAITVHGSAIAIEELAPVVPRVPPREPVSTPAMPQDEPRYDARRQAIVDDLIFDQLDRSRKATNAIRARREARRSRETTPYAGSDRPSPKRALPRTKKKSLTNVAGPSEPRKAVPMDIDAEARRPDVGTSTTVSPAAGSLTRQDAEADEDDELVEYSSDDDDMPLAKGKSASKD</sequence>
<dbReference type="AlphaFoldDB" id="A0A1Y2IB20"/>
<feature type="compositionally biased region" description="Acidic residues" evidence="1">
    <location>
        <begin position="231"/>
        <end position="248"/>
    </location>
</feature>
<dbReference type="EMBL" id="KZ084157">
    <property type="protein sequence ID" value="OSC97101.1"/>
    <property type="molecule type" value="Genomic_DNA"/>
</dbReference>
<protein>
    <submittedName>
        <fullName evidence="2">Uncharacterized protein</fullName>
    </submittedName>
</protein>
<name>A0A1Y2IB20_TRAC3</name>
<reference evidence="2 3" key="1">
    <citation type="journal article" date="2015" name="Biotechnol. Biofuels">
        <title>Enhanced degradation of softwood versus hardwood by the white-rot fungus Pycnoporus coccineus.</title>
        <authorList>
            <person name="Couturier M."/>
            <person name="Navarro D."/>
            <person name="Chevret D."/>
            <person name="Henrissat B."/>
            <person name="Piumi F."/>
            <person name="Ruiz-Duenas F.J."/>
            <person name="Martinez A.T."/>
            <person name="Grigoriev I.V."/>
            <person name="Riley R."/>
            <person name="Lipzen A."/>
            <person name="Berrin J.G."/>
            <person name="Master E.R."/>
            <person name="Rosso M.N."/>
        </authorList>
    </citation>
    <scope>NUCLEOTIDE SEQUENCE [LARGE SCALE GENOMIC DNA]</scope>
    <source>
        <strain evidence="2 3">BRFM310</strain>
    </source>
</reference>
<accession>A0A1Y2IB20</accession>
<feature type="region of interest" description="Disordered" evidence="1">
    <location>
        <begin position="148"/>
        <end position="259"/>
    </location>
</feature>
<dbReference type="OrthoDB" id="2756752at2759"/>
<evidence type="ECO:0000313" key="2">
    <source>
        <dbReference type="EMBL" id="OSC97101.1"/>
    </source>
</evidence>
<dbReference type="Proteomes" id="UP000193067">
    <property type="component" value="Unassembled WGS sequence"/>
</dbReference>
<evidence type="ECO:0000256" key="1">
    <source>
        <dbReference type="SAM" id="MobiDB-lite"/>
    </source>
</evidence>
<proteinExistence type="predicted"/>
<evidence type="ECO:0000313" key="3">
    <source>
        <dbReference type="Proteomes" id="UP000193067"/>
    </source>
</evidence>
<feature type="compositionally biased region" description="Basic and acidic residues" evidence="1">
    <location>
        <begin position="194"/>
        <end position="211"/>
    </location>
</feature>
<gene>
    <name evidence="2" type="ORF">PYCCODRAFT_1193157</name>
</gene>
<organism evidence="2 3">
    <name type="scientific">Trametes coccinea (strain BRFM310)</name>
    <name type="common">Pycnoporus coccineus</name>
    <dbReference type="NCBI Taxonomy" id="1353009"/>
    <lineage>
        <taxon>Eukaryota</taxon>
        <taxon>Fungi</taxon>
        <taxon>Dikarya</taxon>
        <taxon>Basidiomycota</taxon>
        <taxon>Agaricomycotina</taxon>
        <taxon>Agaricomycetes</taxon>
        <taxon>Polyporales</taxon>
        <taxon>Polyporaceae</taxon>
        <taxon>Trametes</taxon>
    </lineage>
</organism>
<dbReference type="STRING" id="1353009.A0A1Y2IB20"/>
<keyword evidence="3" id="KW-1185">Reference proteome</keyword>